<gene>
    <name evidence="1" type="ORF">GCM10022403_018280</name>
</gene>
<accession>A0ABP7H3Y0</accession>
<evidence type="ECO:0000313" key="2">
    <source>
        <dbReference type="Proteomes" id="UP001501009"/>
    </source>
</evidence>
<keyword evidence="2" id="KW-1185">Reference proteome</keyword>
<reference evidence="2" key="1">
    <citation type="journal article" date="2019" name="Int. J. Syst. Evol. Microbiol.">
        <title>The Global Catalogue of Microorganisms (GCM) 10K type strain sequencing project: providing services to taxonomists for standard genome sequencing and annotation.</title>
        <authorList>
            <consortium name="The Broad Institute Genomics Platform"/>
            <consortium name="The Broad Institute Genome Sequencing Center for Infectious Disease"/>
            <person name="Wu L."/>
            <person name="Ma J."/>
        </authorList>
    </citation>
    <scope>NUCLEOTIDE SEQUENCE [LARGE SCALE GENOMIC DNA]</scope>
    <source>
        <strain evidence="2">JCM 17138</strain>
    </source>
</reference>
<dbReference type="Proteomes" id="UP001501009">
    <property type="component" value="Unassembled WGS sequence"/>
</dbReference>
<organism evidence="1 2">
    <name type="scientific">Streptomyces coacervatus</name>
    <dbReference type="NCBI Taxonomy" id="647381"/>
    <lineage>
        <taxon>Bacteria</taxon>
        <taxon>Bacillati</taxon>
        <taxon>Actinomycetota</taxon>
        <taxon>Actinomycetes</taxon>
        <taxon>Kitasatosporales</taxon>
        <taxon>Streptomycetaceae</taxon>
        <taxon>Streptomyces</taxon>
    </lineage>
</organism>
<comment type="caution">
    <text evidence="1">The sequence shown here is derived from an EMBL/GenBank/DDBJ whole genome shotgun (WGS) entry which is preliminary data.</text>
</comment>
<dbReference type="EMBL" id="BAABDE010000007">
    <property type="protein sequence ID" value="GAA3783933.1"/>
    <property type="molecule type" value="Genomic_DNA"/>
</dbReference>
<sequence length="94" mass="10112">MTVIDVPFRVVVPCLVEDPPQALDLSRVGDLERESCCPPPGRGFRSPTGIGVLGAALEPQTYISRAMACGRNRERARCSAHESAVSGRFAYVGH</sequence>
<protein>
    <submittedName>
        <fullName evidence="1">Uncharacterized protein</fullName>
    </submittedName>
</protein>
<name>A0ABP7H3Y0_9ACTN</name>
<evidence type="ECO:0000313" key="1">
    <source>
        <dbReference type="EMBL" id="GAA3783933.1"/>
    </source>
</evidence>
<proteinExistence type="predicted"/>